<dbReference type="Gene3D" id="1.10.10.10">
    <property type="entry name" value="Winged helix-like DNA-binding domain superfamily/Winged helix DNA-binding domain"/>
    <property type="match status" value="1"/>
</dbReference>
<comment type="similarity">
    <text evidence="1">Belongs to the sigma-70 factor family. ECF subfamily.</text>
</comment>
<evidence type="ECO:0000259" key="7">
    <source>
        <dbReference type="Pfam" id="PF04542"/>
    </source>
</evidence>
<dbReference type="NCBIfam" id="TIGR02937">
    <property type="entry name" value="sigma70-ECF"/>
    <property type="match status" value="1"/>
</dbReference>
<evidence type="ECO:0000259" key="8">
    <source>
        <dbReference type="Pfam" id="PF08281"/>
    </source>
</evidence>
<feature type="domain" description="RNA polymerase sigma factor 70 region 4 type 2" evidence="8">
    <location>
        <begin position="133"/>
        <end position="184"/>
    </location>
</feature>
<dbReference type="InterPro" id="IPR007627">
    <property type="entry name" value="RNA_pol_sigma70_r2"/>
</dbReference>
<feature type="compositionally biased region" description="Low complexity" evidence="6">
    <location>
        <begin position="1"/>
        <end position="20"/>
    </location>
</feature>
<dbReference type="CDD" id="cd06171">
    <property type="entry name" value="Sigma70_r4"/>
    <property type="match status" value="1"/>
</dbReference>
<dbReference type="Gene3D" id="1.10.1740.10">
    <property type="match status" value="1"/>
</dbReference>
<dbReference type="InterPro" id="IPR014284">
    <property type="entry name" value="RNA_pol_sigma-70_dom"/>
</dbReference>
<evidence type="ECO:0000256" key="4">
    <source>
        <dbReference type="ARBA" id="ARBA00023125"/>
    </source>
</evidence>
<dbReference type="SUPFAM" id="SSF88946">
    <property type="entry name" value="Sigma2 domain of RNA polymerase sigma factors"/>
    <property type="match status" value="1"/>
</dbReference>
<dbReference type="SUPFAM" id="SSF88659">
    <property type="entry name" value="Sigma3 and sigma4 domains of RNA polymerase sigma factors"/>
    <property type="match status" value="1"/>
</dbReference>
<dbReference type="InterPro" id="IPR013324">
    <property type="entry name" value="RNA_pol_sigma_r3/r4-like"/>
</dbReference>
<evidence type="ECO:0000256" key="2">
    <source>
        <dbReference type="ARBA" id="ARBA00023015"/>
    </source>
</evidence>
<gene>
    <name evidence="9" type="ORF">ACFFF8_08300</name>
</gene>
<evidence type="ECO:0000256" key="6">
    <source>
        <dbReference type="SAM" id="MobiDB-lite"/>
    </source>
</evidence>
<name>A0ABV6S5T8_9SPHN</name>
<evidence type="ECO:0000313" key="10">
    <source>
        <dbReference type="Proteomes" id="UP001589858"/>
    </source>
</evidence>
<keyword evidence="5" id="KW-0804">Transcription</keyword>
<dbReference type="InterPro" id="IPR013249">
    <property type="entry name" value="RNA_pol_sigma70_r4_t2"/>
</dbReference>
<evidence type="ECO:0000256" key="1">
    <source>
        <dbReference type="ARBA" id="ARBA00010641"/>
    </source>
</evidence>
<proteinExistence type="inferred from homology"/>
<keyword evidence="4" id="KW-0238">DNA-binding</keyword>
<organism evidence="9 10">
    <name type="scientific">Novosphingobium clariflavum</name>
    <dbReference type="NCBI Taxonomy" id="2029884"/>
    <lineage>
        <taxon>Bacteria</taxon>
        <taxon>Pseudomonadati</taxon>
        <taxon>Pseudomonadota</taxon>
        <taxon>Alphaproteobacteria</taxon>
        <taxon>Sphingomonadales</taxon>
        <taxon>Sphingomonadaceae</taxon>
        <taxon>Novosphingobium</taxon>
    </lineage>
</organism>
<feature type="domain" description="RNA polymerase sigma-70 region 2" evidence="7">
    <location>
        <begin position="28"/>
        <end position="91"/>
    </location>
</feature>
<dbReference type="Pfam" id="PF04542">
    <property type="entry name" value="Sigma70_r2"/>
    <property type="match status" value="1"/>
</dbReference>
<evidence type="ECO:0000313" key="9">
    <source>
        <dbReference type="EMBL" id="MFC0684595.1"/>
    </source>
</evidence>
<feature type="region of interest" description="Disordered" evidence="6">
    <location>
        <begin position="1"/>
        <end position="22"/>
    </location>
</feature>
<dbReference type="RefSeq" id="WP_267219363.1">
    <property type="nucleotide sequence ID" value="NZ_JAPCWC010000004.1"/>
</dbReference>
<evidence type="ECO:0000256" key="3">
    <source>
        <dbReference type="ARBA" id="ARBA00023082"/>
    </source>
</evidence>
<keyword evidence="2" id="KW-0805">Transcription regulation</keyword>
<dbReference type="InterPro" id="IPR036388">
    <property type="entry name" value="WH-like_DNA-bd_sf"/>
</dbReference>
<keyword evidence="10" id="KW-1185">Reference proteome</keyword>
<feature type="region of interest" description="Disordered" evidence="6">
    <location>
        <begin position="195"/>
        <end position="216"/>
    </location>
</feature>
<dbReference type="InterPro" id="IPR039425">
    <property type="entry name" value="RNA_pol_sigma-70-like"/>
</dbReference>
<dbReference type="InterPro" id="IPR013325">
    <property type="entry name" value="RNA_pol_sigma_r2"/>
</dbReference>
<dbReference type="Proteomes" id="UP001589858">
    <property type="component" value="Unassembled WGS sequence"/>
</dbReference>
<dbReference type="PANTHER" id="PTHR43133:SF8">
    <property type="entry name" value="RNA POLYMERASE SIGMA FACTOR HI_1459-RELATED"/>
    <property type="match status" value="1"/>
</dbReference>
<evidence type="ECO:0000256" key="5">
    <source>
        <dbReference type="ARBA" id="ARBA00023163"/>
    </source>
</evidence>
<accession>A0ABV6S5T8</accession>
<comment type="caution">
    <text evidence="9">The sequence shown here is derived from an EMBL/GenBank/DDBJ whole genome shotgun (WGS) entry which is preliminary data.</text>
</comment>
<reference evidence="9 10" key="1">
    <citation type="submission" date="2024-09" db="EMBL/GenBank/DDBJ databases">
        <authorList>
            <person name="Sun Q."/>
            <person name="Mori K."/>
        </authorList>
    </citation>
    <scope>NUCLEOTIDE SEQUENCE [LARGE SCALE GENOMIC DNA]</scope>
    <source>
        <strain evidence="9 10">CICC 11035S</strain>
    </source>
</reference>
<sequence>MTSSPQGPAAQAADPQDPGSSGLAQVLEANRRALLQFLAARCGSADEAQDLLQELWLKVGAQARGPIAAPRAYLFRMANNLVLDQVRGRQRAMRRERVWLEAENGGVAVAVEDRRDPGEAADEALARREEAEVLHREIAALPEGAGRALRLYRFEGLGQSEIAQVMGISRSGVEKHLALAMKRLRSALTGCGSFETAASSGKGARGGREPQMEQGQ</sequence>
<feature type="compositionally biased region" description="Basic and acidic residues" evidence="6">
    <location>
        <begin position="206"/>
        <end position="216"/>
    </location>
</feature>
<dbReference type="Pfam" id="PF08281">
    <property type="entry name" value="Sigma70_r4_2"/>
    <property type="match status" value="1"/>
</dbReference>
<keyword evidence="3" id="KW-0731">Sigma factor</keyword>
<protein>
    <submittedName>
        <fullName evidence="9">RNA polymerase sigma factor</fullName>
    </submittedName>
</protein>
<dbReference type="PANTHER" id="PTHR43133">
    <property type="entry name" value="RNA POLYMERASE ECF-TYPE SIGMA FACTO"/>
    <property type="match status" value="1"/>
</dbReference>
<dbReference type="EMBL" id="JBHLTM010000027">
    <property type="protein sequence ID" value="MFC0684595.1"/>
    <property type="molecule type" value="Genomic_DNA"/>
</dbReference>